<dbReference type="Pfam" id="PF00890">
    <property type="entry name" value="FAD_binding_2"/>
    <property type="match status" value="1"/>
</dbReference>
<dbReference type="RefSeq" id="WP_151154957.1">
    <property type="nucleotide sequence ID" value="NZ_VZRA01000001.1"/>
</dbReference>
<dbReference type="InterPro" id="IPR050315">
    <property type="entry name" value="FAD-oxidoreductase_2"/>
</dbReference>
<accession>A0ABQ6TRG2</accession>
<feature type="signal peptide" evidence="5">
    <location>
        <begin position="1"/>
        <end position="23"/>
    </location>
</feature>
<organism evidence="7 8">
    <name type="scientific">Oryzomonas sagensis</name>
    <dbReference type="NCBI Taxonomy" id="2603857"/>
    <lineage>
        <taxon>Bacteria</taxon>
        <taxon>Pseudomonadati</taxon>
        <taxon>Thermodesulfobacteriota</taxon>
        <taxon>Desulfuromonadia</taxon>
        <taxon>Geobacterales</taxon>
        <taxon>Geobacteraceae</taxon>
        <taxon>Oryzomonas</taxon>
    </lineage>
</organism>
<sequence length="519" mass="55837">MRWSCKWFVLSAIAILFASNAKATEVLDTDIVVVGGGLSGLSAGLTAVEKGAKVVIFEKLPGVGGAGNYPEGSLGVGTRLQKKLGYTKTVDEVFAKGVEFHHWRVNASVLHTLIANSGRTIDWIEDQGITFRGIKTMYPPEKSLGTWHLYTGGAAAVVKKLYKNFVAKGGTLYTETTVKNLLTDNSGKVTGVVAQSVDGKTYVVNAKGGVILATGGFESNKEMLKKYVADINAEGMLERVMYRGPLIDGRTGDGINMAVQVGAKLDGMGTLAGNSPYLDNEPPIYQFNGADHLKQMRCALSQPFLWINKSGQRFYNESAGSAFTDVYNAMTANGGLMYNIFDEHMKNRLVSEGPYTPFNAIVQVGQKMTALNEGLEKGIKEGYAFKADTLEELAAKIKVDPEALKATVSKINSYAGLKKDPDFGRKPEHLFKFSSTGPYYALKGIRAFFLTLGGVKINDNMQAINTNGAVIPGLYVTGQDMGGLYDSSYDLLLEGSASGFALVSGKLAAEHIVKTKLSK</sequence>
<dbReference type="InterPro" id="IPR036188">
    <property type="entry name" value="FAD/NAD-bd_sf"/>
</dbReference>
<evidence type="ECO:0000259" key="6">
    <source>
        <dbReference type="Pfam" id="PF00890"/>
    </source>
</evidence>
<dbReference type="Gene3D" id="3.50.50.60">
    <property type="entry name" value="FAD/NAD(P)-binding domain"/>
    <property type="match status" value="1"/>
</dbReference>
<comment type="caution">
    <text evidence="7">The sequence shown here is derived from an EMBL/GenBank/DDBJ whole genome shotgun (WGS) entry which is preliminary data.</text>
</comment>
<dbReference type="InterPro" id="IPR003953">
    <property type="entry name" value="FAD-dep_OxRdtase_2_FAD-bd"/>
</dbReference>
<evidence type="ECO:0000256" key="4">
    <source>
        <dbReference type="ARBA" id="ARBA00023002"/>
    </source>
</evidence>
<evidence type="ECO:0000313" key="7">
    <source>
        <dbReference type="EMBL" id="KAB0671500.1"/>
    </source>
</evidence>
<keyword evidence="3" id="KW-0274">FAD</keyword>
<reference evidence="7 8" key="1">
    <citation type="journal article" date="2020" name="Microorganisms">
        <title>Description of Three Novel Members in the Family Geobacteraceae, Oryzomonas japonicum gen. nov., sp. nov., Oryzomonas sagensis sp. nov., and Oryzomonas ruber sp. nov.</title>
        <authorList>
            <person name="Xu Z."/>
            <person name="Masuda Y."/>
            <person name="Hayakawa C."/>
            <person name="Ushijima N."/>
            <person name="Kawano K."/>
            <person name="Shiratori Y."/>
            <person name="Senoo K."/>
            <person name="Itoh H."/>
        </authorList>
    </citation>
    <scope>NUCLEOTIDE SEQUENCE [LARGE SCALE GENOMIC DNA]</scope>
    <source>
        <strain evidence="7 8">Red100</strain>
    </source>
</reference>
<dbReference type="PRINTS" id="PR00411">
    <property type="entry name" value="PNDRDTASEI"/>
</dbReference>
<evidence type="ECO:0000256" key="2">
    <source>
        <dbReference type="ARBA" id="ARBA00022630"/>
    </source>
</evidence>
<keyword evidence="4" id="KW-0560">Oxidoreductase</keyword>
<keyword evidence="5" id="KW-0732">Signal</keyword>
<dbReference type="Gene3D" id="3.90.700.10">
    <property type="entry name" value="Succinate dehydrogenase/fumarate reductase flavoprotein, catalytic domain"/>
    <property type="match status" value="1"/>
</dbReference>
<dbReference type="InterPro" id="IPR027477">
    <property type="entry name" value="Succ_DH/fumarate_Rdtase_cat_sf"/>
</dbReference>
<dbReference type="PANTHER" id="PTHR43400">
    <property type="entry name" value="FUMARATE REDUCTASE"/>
    <property type="match status" value="1"/>
</dbReference>
<dbReference type="SUPFAM" id="SSF56425">
    <property type="entry name" value="Succinate dehydrogenase/fumarate reductase flavoprotein, catalytic domain"/>
    <property type="match status" value="1"/>
</dbReference>
<feature type="domain" description="FAD-dependent oxidoreductase 2 FAD-binding" evidence="6">
    <location>
        <begin position="30"/>
        <end position="489"/>
    </location>
</feature>
<proteinExistence type="predicted"/>
<feature type="chain" id="PRO_5046498163" evidence="5">
    <location>
        <begin position="24"/>
        <end position="519"/>
    </location>
</feature>
<evidence type="ECO:0000256" key="3">
    <source>
        <dbReference type="ARBA" id="ARBA00022827"/>
    </source>
</evidence>
<name>A0ABQ6TRG2_9BACT</name>
<evidence type="ECO:0000256" key="5">
    <source>
        <dbReference type="SAM" id="SignalP"/>
    </source>
</evidence>
<evidence type="ECO:0000256" key="1">
    <source>
        <dbReference type="ARBA" id="ARBA00001974"/>
    </source>
</evidence>
<keyword evidence="8" id="KW-1185">Reference proteome</keyword>
<dbReference type="Proteomes" id="UP000798046">
    <property type="component" value="Unassembled WGS sequence"/>
</dbReference>
<keyword evidence="2" id="KW-0285">Flavoprotein</keyword>
<evidence type="ECO:0000313" key="8">
    <source>
        <dbReference type="Proteomes" id="UP000798046"/>
    </source>
</evidence>
<dbReference type="EMBL" id="VZRA01000001">
    <property type="protein sequence ID" value="KAB0671500.1"/>
    <property type="molecule type" value="Genomic_DNA"/>
</dbReference>
<gene>
    <name evidence="7" type="ORF">F6V30_02665</name>
</gene>
<dbReference type="SUPFAM" id="SSF51905">
    <property type="entry name" value="FAD/NAD(P)-binding domain"/>
    <property type="match status" value="1"/>
</dbReference>
<protein>
    <submittedName>
        <fullName evidence="7">FAD-dependent oxidoreductase</fullName>
    </submittedName>
</protein>
<dbReference type="PANTHER" id="PTHR43400:SF7">
    <property type="entry name" value="FAD-DEPENDENT OXIDOREDUCTASE 2 FAD BINDING DOMAIN-CONTAINING PROTEIN"/>
    <property type="match status" value="1"/>
</dbReference>
<comment type="cofactor">
    <cofactor evidence="1">
        <name>FAD</name>
        <dbReference type="ChEBI" id="CHEBI:57692"/>
    </cofactor>
</comment>